<dbReference type="PANTHER" id="PTHR31331">
    <property type="entry name" value="LCCL DOMAIN PROTEIN (AFU_ORTHOLOGUE AFUA_5G08630)"/>
    <property type="match status" value="1"/>
</dbReference>
<feature type="transmembrane region" description="Helical" evidence="1">
    <location>
        <begin position="186"/>
        <end position="206"/>
    </location>
</feature>
<gene>
    <name evidence="3" type="ORF">PCON_04957</name>
</gene>
<dbReference type="Proteomes" id="UP000018144">
    <property type="component" value="Unassembled WGS sequence"/>
</dbReference>
<dbReference type="SUPFAM" id="SSF69848">
    <property type="entry name" value="LCCL domain"/>
    <property type="match status" value="1"/>
</dbReference>
<evidence type="ECO:0000259" key="2">
    <source>
        <dbReference type="PROSITE" id="PS50820"/>
    </source>
</evidence>
<proteinExistence type="predicted"/>
<dbReference type="Pfam" id="PF03815">
    <property type="entry name" value="LCCL"/>
    <property type="match status" value="1"/>
</dbReference>
<dbReference type="Gene3D" id="2.170.130.20">
    <property type="entry name" value="LCCL-like domain"/>
    <property type="match status" value="1"/>
</dbReference>
<dbReference type="STRING" id="1076935.U4L5P5"/>
<dbReference type="AlphaFoldDB" id="U4L5P5"/>
<feature type="transmembrane region" description="Helical" evidence="1">
    <location>
        <begin position="331"/>
        <end position="350"/>
    </location>
</feature>
<dbReference type="OrthoDB" id="441660at2759"/>
<name>U4L5P5_PYROM</name>
<dbReference type="eggNOG" id="ENOG502QUEX">
    <property type="taxonomic scope" value="Eukaryota"/>
</dbReference>
<evidence type="ECO:0000313" key="3">
    <source>
        <dbReference type="EMBL" id="CCX05370.1"/>
    </source>
</evidence>
<keyword evidence="1" id="KW-0472">Membrane</keyword>
<dbReference type="PROSITE" id="PS50820">
    <property type="entry name" value="LCCL"/>
    <property type="match status" value="1"/>
</dbReference>
<dbReference type="InterPro" id="IPR036609">
    <property type="entry name" value="LCCL_sf"/>
</dbReference>
<dbReference type="EMBL" id="HF935252">
    <property type="protein sequence ID" value="CCX05370.1"/>
    <property type="molecule type" value="Genomic_DNA"/>
</dbReference>
<evidence type="ECO:0000313" key="4">
    <source>
        <dbReference type="Proteomes" id="UP000018144"/>
    </source>
</evidence>
<feature type="transmembrane region" description="Helical" evidence="1">
    <location>
        <begin position="289"/>
        <end position="310"/>
    </location>
</feature>
<evidence type="ECO:0000256" key="1">
    <source>
        <dbReference type="SAM" id="Phobius"/>
    </source>
</evidence>
<organism evidence="3 4">
    <name type="scientific">Pyronema omphalodes (strain CBS 100304)</name>
    <name type="common">Pyronema confluens</name>
    <dbReference type="NCBI Taxonomy" id="1076935"/>
    <lineage>
        <taxon>Eukaryota</taxon>
        <taxon>Fungi</taxon>
        <taxon>Dikarya</taxon>
        <taxon>Ascomycota</taxon>
        <taxon>Pezizomycotina</taxon>
        <taxon>Pezizomycetes</taxon>
        <taxon>Pezizales</taxon>
        <taxon>Pyronemataceae</taxon>
        <taxon>Pyronema</taxon>
    </lineage>
</organism>
<sequence length="462" mass="50604">MNGELCRPFDNDTFKFRCPAKCLQAGRLLNPYAIGDQIANYRPLVVGGPANSSTSDYGIYRSDSFICPAAIHAGLISNRYGGCGILSLIGANNNYTSTKRYEVESIGFDATFPSSYTFVRDFRSSSCQDLRWHLFAVSIPFTTIISVISSNAAIPYFSTFVGVFFHVVLASDVPTSKGKYGLISTALSRFLPAIFIAHFFWIYVLSGVHSRAPKVERTILYLGGLWVGALTNITFDVIIPISRLTARDLNQQPGAKTALGIIVVILSFIVIFQVWYLRQSGQLPKMLGLYATMGTSLGLLAAIPGTALRIHHYILSMLLLPGTRILTRPSLLYQGILIGLFINGTARWGFAGIIETYSTLRGDGLYFSDVPTLNTPEVTNENITIGWNATAMPDGVSLLVNDVEMYRGMAEEVGISRVPEEPLYLRVAYLQMTSNGGLNTYDFSHAGVVMANGTWVPPPDGY</sequence>
<dbReference type="InterPro" id="IPR051957">
    <property type="entry name" value="CRISP-LCCL_domain"/>
</dbReference>
<dbReference type="OMA" id="HWDKTVL"/>
<feature type="transmembrane region" description="Helical" evidence="1">
    <location>
        <begin position="258"/>
        <end position="277"/>
    </location>
</feature>
<dbReference type="PANTHER" id="PTHR31331:SF1">
    <property type="entry name" value="CYSTEINE RICH SECRETORY PROTEIN LCCL DOMAIN CONTAINING 2"/>
    <property type="match status" value="1"/>
</dbReference>
<keyword evidence="1" id="KW-1133">Transmembrane helix</keyword>
<keyword evidence="1" id="KW-0812">Transmembrane</keyword>
<feature type="domain" description="LCCL" evidence="2">
    <location>
        <begin position="1"/>
        <end position="106"/>
    </location>
</feature>
<dbReference type="InterPro" id="IPR004043">
    <property type="entry name" value="LCCL"/>
</dbReference>
<feature type="transmembrane region" description="Helical" evidence="1">
    <location>
        <begin position="218"/>
        <end position="238"/>
    </location>
</feature>
<keyword evidence="4" id="KW-1185">Reference proteome</keyword>
<reference evidence="3 4" key="1">
    <citation type="journal article" date="2013" name="PLoS Genet.">
        <title>The genome and development-dependent transcriptomes of Pyronema confluens: a window into fungal evolution.</title>
        <authorList>
            <person name="Traeger S."/>
            <person name="Altegoer F."/>
            <person name="Freitag M."/>
            <person name="Gabaldon T."/>
            <person name="Kempken F."/>
            <person name="Kumar A."/>
            <person name="Marcet-Houben M."/>
            <person name="Poggeler S."/>
            <person name="Stajich J.E."/>
            <person name="Nowrousian M."/>
        </authorList>
    </citation>
    <scope>NUCLEOTIDE SEQUENCE [LARGE SCALE GENOMIC DNA]</scope>
    <source>
        <strain evidence="4">CBS 100304</strain>
        <tissue evidence="3">Vegetative mycelium</tissue>
    </source>
</reference>
<feature type="transmembrane region" description="Helical" evidence="1">
    <location>
        <begin position="154"/>
        <end position="174"/>
    </location>
</feature>
<protein>
    <submittedName>
        <fullName evidence="3">Similar to Uncharacterized protein YIL067C acc. no. P40514</fullName>
    </submittedName>
</protein>
<accession>U4L5P5</accession>